<evidence type="ECO:0000256" key="5">
    <source>
        <dbReference type="ARBA" id="ARBA00022989"/>
    </source>
</evidence>
<keyword evidence="2" id="KW-0813">Transport</keyword>
<dbReference type="SUPFAM" id="SSF103473">
    <property type="entry name" value="MFS general substrate transporter"/>
    <property type="match status" value="1"/>
</dbReference>
<dbReference type="EMBL" id="PJLB01000005">
    <property type="protein sequence ID" value="PND03745.1"/>
    <property type="molecule type" value="Genomic_DNA"/>
</dbReference>
<comment type="caution">
    <text evidence="7">The sequence shown here is derived from an EMBL/GenBank/DDBJ whole genome shotgun (WGS) entry which is preliminary data.</text>
</comment>
<dbReference type="PANTHER" id="PTHR23517">
    <property type="entry name" value="RESISTANCE PROTEIN MDTM, PUTATIVE-RELATED-RELATED"/>
    <property type="match status" value="1"/>
</dbReference>
<reference evidence="7 8" key="1">
    <citation type="journal article" date="2017" name="BMC Genomics">
        <title>Genome sequencing of 39 Akkermansia muciniphila isolates reveals its population structure, genomic and functional diverisity, and global distribution in mammalian gut microbiotas.</title>
        <authorList>
            <person name="Guo X."/>
            <person name="Li S."/>
            <person name="Zhang J."/>
            <person name="Wu F."/>
            <person name="Li X."/>
            <person name="Wu D."/>
            <person name="Zhang M."/>
            <person name="Ou Z."/>
            <person name="Jie Z."/>
            <person name="Yan Q."/>
            <person name="Li P."/>
            <person name="Yi J."/>
            <person name="Peng Y."/>
        </authorList>
    </citation>
    <scope>NUCLEOTIDE SEQUENCE [LARGE SCALE GENOMIC DNA]</scope>
    <source>
        <strain evidence="7 8">GP28</strain>
    </source>
</reference>
<keyword evidence="3" id="KW-1003">Cell membrane</keyword>
<evidence type="ECO:0000313" key="8">
    <source>
        <dbReference type="Proteomes" id="UP000236075"/>
    </source>
</evidence>
<dbReference type="InterPro" id="IPR050171">
    <property type="entry name" value="MFS_Transporters"/>
</dbReference>
<dbReference type="InterPro" id="IPR020846">
    <property type="entry name" value="MFS_dom"/>
</dbReference>
<dbReference type="Gene3D" id="1.20.1250.20">
    <property type="entry name" value="MFS general substrate transporter like domains"/>
    <property type="match status" value="1"/>
</dbReference>
<sequence length="493" mass="54907">MNESANPILKYFSEFKILKTVSKDFWLTNVVQFFDGMAYFSMITVFVLYLTDYCSFNDADAALWVGLYTLFISAFVFAVGSICDIIGIRRTYLIGFIILIAGRLIMGFGPDLSPTVDSGRLAVMAGILIMSFGTAFMSPVIQTSIRRFTPLKARSTGFNIYYLLMNISAVIANVFLIEFFRKHFGAVDGGYWIINFGTLMVLLGCITTRFINEDNYAEPSEREANINAPLRRPLQLFMEVWKESAFRKLILFLVLTMGVRIVFTLQFLVMPKYYVRTLYDDFAIGSINAVNPAIIVSGLILLIPVLGRFSTVGLMIAGMSISAFSLVFMAIPIEWYYLVPGIETRSQAYLVAIVAQILVFAFGELLFSPRFSEYVARVAPKDKVASYMSLAALPMFIAKPINGIIGGLLVAYLCYDGICAKMDTGHIGFWDSPEFMWTIYLAMAVISPIAIIMTRRTITSDHPEEDAASPPISAIEAETDPALTAEELTEANS</sequence>
<name>A0A857Z9U5_9BACT</name>
<dbReference type="OMA" id="ILACEFA"/>
<proteinExistence type="predicted"/>
<dbReference type="RefSeq" id="WP_012420105.1">
    <property type="nucleotide sequence ID" value="NZ_CP015409.2"/>
</dbReference>
<dbReference type="GO" id="GO:0022857">
    <property type="term" value="F:transmembrane transporter activity"/>
    <property type="evidence" value="ECO:0007669"/>
    <property type="project" value="InterPro"/>
</dbReference>
<dbReference type="PANTHER" id="PTHR23517:SF3">
    <property type="entry name" value="INTEGRAL MEMBRANE TRANSPORT PROTEIN"/>
    <property type="match status" value="1"/>
</dbReference>
<keyword evidence="6" id="KW-0472">Membrane</keyword>
<dbReference type="AlphaFoldDB" id="A0A857Z9U5"/>
<evidence type="ECO:0000256" key="3">
    <source>
        <dbReference type="ARBA" id="ARBA00022475"/>
    </source>
</evidence>
<gene>
    <name evidence="7" type="ORF">CXT95_02840</name>
</gene>
<dbReference type="GO" id="GO:0005886">
    <property type="term" value="C:plasma membrane"/>
    <property type="evidence" value="ECO:0007669"/>
    <property type="project" value="UniProtKB-SubCell"/>
</dbReference>
<keyword evidence="4" id="KW-0812">Transmembrane</keyword>
<organism evidence="7 8">
    <name type="scientific">Akkermansia muciniphila</name>
    <dbReference type="NCBI Taxonomy" id="239935"/>
    <lineage>
        <taxon>Bacteria</taxon>
        <taxon>Pseudomonadati</taxon>
        <taxon>Verrucomicrobiota</taxon>
        <taxon>Verrucomicrobiia</taxon>
        <taxon>Verrucomicrobiales</taxon>
        <taxon>Akkermansiaceae</taxon>
        <taxon>Akkermansia</taxon>
    </lineage>
</organism>
<dbReference type="Proteomes" id="UP000236075">
    <property type="component" value="Unassembled WGS sequence"/>
</dbReference>
<keyword evidence="5" id="KW-1133">Transmembrane helix</keyword>
<evidence type="ECO:0000256" key="6">
    <source>
        <dbReference type="ARBA" id="ARBA00023136"/>
    </source>
</evidence>
<accession>A0A857Z9U5</accession>
<comment type="subcellular location">
    <subcellularLocation>
        <location evidence="1">Cell membrane</location>
        <topology evidence="1">Multi-pass membrane protein</topology>
    </subcellularLocation>
</comment>
<evidence type="ECO:0000256" key="2">
    <source>
        <dbReference type="ARBA" id="ARBA00022448"/>
    </source>
</evidence>
<protein>
    <submittedName>
        <fullName evidence="7">MFS transporter</fullName>
    </submittedName>
</protein>
<evidence type="ECO:0000256" key="4">
    <source>
        <dbReference type="ARBA" id="ARBA00022692"/>
    </source>
</evidence>
<evidence type="ECO:0000256" key="1">
    <source>
        <dbReference type="ARBA" id="ARBA00004651"/>
    </source>
</evidence>
<dbReference type="InterPro" id="IPR036259">
    <property type="entry name" value="MFS_trans_sf"/>
</dbReference>
<evidence type="ECO:0000313" key="7">
    <source>
        <dbReference type="EMBL" id="PND03745.1"/>
    </source>
</evidence>
<dbReference type="InterPro" id="IPR011701">
    <property type="entry name" value="MFS"/>
</dbReference>
<dbReference type="Pfam" id="PF07690">
    <property type="entry name" value="MFS_1"/>
    <property type="match status" value="1"/>
</dbReference>
<dbReference type="PROSITE" id="PS50850">
    <property type="entry name" value="MFS"/>
    <property type="match status" value="1"/>
</dbReference>